<dbReference type="GO" id="GO:0006779">
    <property type="term" value="P:porphyrin-containing compound biosynthetic process"/>
    <property type="evidence" value="ECO:0007669"/>
    <property type="project" value="InterPro"/>
</dbReference>
<evidence type="ECO:0000256" key="2">
    <source>
        <dbReference type="ARBA" id="ARBA00017228"/>
    </source>
</evidence>
<keyword evidence="3" id="KW-0349">Heme</keyword>
<dbReference type="PANTHER" id="PTHR13932">
    <property type="entry name" value="COPROPORPHYRINIGEN III OXIDASE"/>
    <property type="match status" value="1"/>
</dbReference>
<sequence length="387" mass="45827">MERSVYIHIPFCHEICHYCDFAKMYYNRELADQYLNYLRTEMKLYLGDKKINSRTVYIGGGTPTSLNEQQLEKLLSIIHEFINIKETEEFTIEANPGEFSEGHVKVMRDYGINRVSLGVQVLDDDFLKLLNRNHEVRDVDQAVSTLQQYGLNNISMDFIYALPNQSIEHFRKTLDMALDYNLPHYSAYALQIEPRTVFHLRHQQGKLNKPPEEDEAEMLMMLMEKMEKAGKHHYEISNYSENGFESQHNLTYWSNQEYYAFGAGAHGYLNGERYVNLRPVNHYNQSLANQKKPVLHRETISLKEKIEEEMFLGLRRIRGVKDDEFKAKYGYSFYDFYNKEIQQLTQKGWLEDRKRQIYLTKDGFLFGNDVFASFLLDEKTYNRVIHN</sequence>
<dbReference type="InterPro" id="IPR006638">
    <property type="entry name" value="Elp3/MiaA/NifB-like_rSAM"/>
</dbReference>
<reference evidence="5 6" key="1">
    <citation type="submission" date="2019-03" db="EMBL/GenBank/DDBJ databases">
        <authorList>
            <person name="He R.-H."/>
        </authorList>
    </citation>
    <scope>NUCLEOTIDE SEQUENCE [LARGE SCALE GENOMIC DNA]</scope>
    <source>
        <strain evidence="6">SH 714</strain>
    </source>
</reference>
<dbReference type="NCBIfam" id="TIGR00539">
    <property type="entry name" value="hemN_rel"/>
    <property type="match status" value="1"/>
</dbReference>
<evidence type="ECO:0000313" key="5">
    <source>
        <dbReference type="EMBL" id="TFB24857.1"/>
    </source>
</evidence>
<dbReference type="AlphaFoldDB" id="A0A4Y8IV90"/>
<gene>
    <name evidence="5" type="ORF">E3U55_00250</name>
</gene>
<comment type="function">
    <text evidence="3">Probably acts as a heme chaperone, transferring heme to an unknown acceptor. Binds one molecule of heme per monomer, possibly covalently. Binds 1 [4Fe-4S] cluster. The cluster is coordinated with 3 cysteines and an exchangeable S-adenosyl-L-methionine.</text>
</comment>
<protein>
    <recommendedName>
        <fullName evidence="2 3">Heme chaperone HemW</fullName>
    </recommendedName>
</protein>
<dbReference type="InterPro" id="IPR034505">
    <property type="entry name" value="Coproporphyrinogen-III_oxidase"/>
</dbReference>
<keyword evidence="3" id="KW-0143">Chaperone</keyword>
<dbReference type="CDD" id="cd01335">
    <property type="entry name" value="Radical_SAM"/>
    <property type="match status" value="1"/>
</dbReference>
<dbReference type="Gene3D" id="3.80.30.20">
    <property type="entry name" value="tm_1862 like domain"/>
    <property type="match status" value="1"/>
</dbReference>
<dbReference type="Proteomes" id="UP000297975">
    <property type="component" value="Unassembled WGS sequence"/>
</dbReference>
<dbReference type="OrthoDB" id="9808022at2"/>
<keyword evidence="3" id="KW-0963">Cytoplasm</keyword>
<dbReference type="InterPro" id="IPR007197">
    <property type="entry name" value="rSAM"/>
</dbReference>
<accession>A0A4Y8IV90</accession>
<dbReference type="SMART" id="SM00729">
    <property type="entry name" value="Elp3"/>
    <property type="match status" value="1"/>
</dbReference>
<dbReference type="RefSeq" id="WP_134338319.1">
    <property type="nucleotide sequence ID" value="NZ_SOPW01000001.1"/>
</dbReference>
<keyword evidence="3" id="KW-0004">4Fe-4S</keyword>
<dbReference type="GO" id="GO:0005737">
    <property type="term" value="C:cytoplasm"/>
    <property type="evidence" value="ECO:0007669"/>
    <property type="project" value="UniProtKB-SubCell"/>
</dbReference>
<dbReference type="EMBL" id="SOPW01000001">
    <property type="protein sequence ID" value="TFB24857.1"/>
    <property type="molecule type" value="Genomic_DNA"/>
</dbReference>
<organism evidence="5 6">
    <name type="scientific">Filobacillus milosensis</name>
    <dbReference type="NCBI Taxonomy" id="94137"/>
    <lineage>
        <taxon>Bacteria</taxon>
        <taxon>Bacillati</taxon>
        <taxon>Bacillota</taxon>
        <taxon>Bacilli</taxon>
        <taxon>Bacillales</taxon>
        <taxon>Bacillaceae</taxon>
        <taxon>Filobacillus</taxon>
    </lineage>
</organism>
<keyword evidence="3" id="KW-0479">Metal-binding</keyword>
<evidence type="ECO:0000259" key="4">
    <source>
        <dbReference type="PROSITE" id="PS51918"/>
    </source>
</evidence>
<comment type="caution">
    <text evidence="5">The sequence shown here is derived from an EMBL/GenBank/DDBJ whole genome shotgun (WGS) entry which is preliminary data.</text>
</comment>
<evidence type="ECO:0000256" key="1">
    <source>
        <dbReference type="ARBA" id="ARBA00006100"/>
    </source>
</evidence>
<evidence type="ECO:0000313" key="6">
    <source>
        <dbReference type="Proteomes" id="UP000297975"/>
    </source>
</evidence>
<keyword evidence="3" id="KW-0949">S-adenosyl-L-methionine</keyword>
<dbReference type="InterPro" id="IPR004559">
    <property type="entry name" value="HemW-like"/>
</dbReference>
<dbReference type="SFLD" id="SFLDS00029">
    <property type="entry name" value="Radical_SAM"/>
    <property type="match status" value="1"/>
</dbReference>
<name>A0A4Y8IV90_9BACI</name>
<dbReference type="GO" id="GO:0004109">
    <property type="term" value="F:coproporphyrinogen oxidase activity"/>
    <property type="evidence" value="ECO:0007669"/>
    <property type="project" value="InterPro"/>
</dbReference>
<comment type="subcellular location">
    <subcellularLocation>
        <location evidence="3">Cytoplasm</location>
    </subcellularLocation>
</comment>
<dbReference type="InterPro" id="IPR023404">
    <property type="entry name" value="rSAM_horseshoe"/>
</dbReference>
<keyword evidence="3" id="KW-0411">Iron-sulfur</keyword>
<dbReference type="SFLD" id="SFLDF00288">
    <property type="entry name" value="HemN-like__clustered_with_nucl"/>
    <property type="match status" value="1"/>
</dbReference>
<evidence type="ECO:0000256" key="3">
    <source>
        <dbReference type="RuleBase" id="RU364116"/>
    </source>
</evidence>
<feature type="domain" description="Radical SAM core" evidence="4">
    <location>
        <begin position="1"/>
        <end position="232"/>
    </location>
</feature>
<dbReference type="SFLD" id="SFLDF00562">
    <property type="entry name" value="HemN-like__clustered_with_heat"/>
    <property type="match status" value="1"/>
</dbReference>
<dbReference type="Pfam" id="PF06969">
    <property type="entry name" value="HemN_C"/>
    <property type="match status" value="1"/>
</dbReference>
<dbReference type="PANTHER" id="PTHR13932:SF5">
    <property type="entry name" value="RADICAL S-ADENOSYL METHIONINE DOMAIN-CONTAINING PROTEIN 1, MITOCHONDRIAL"/>
    <property type="match status" value="1"/>
</dbReference>
<dbReference type="SFLD" id="SFLDG01065">
    <property type="entry name" value="anaerobic_coproporphyrinogen-I"/>
    <property type="match status" value="1"/>
</dbReference>
<comment type="similarity">
    <text evidence="1">Belongs to the anaerobic coproporphyrinogen-III oxidase family. HemW subfamily.</text>
</comment>
<dbReference type="InterPro" id="IPR010723">
    <property type="entry name" value="HemN_C"/>
</dbReference>
<dbReference type="PROSITE" id="PS51918">
    <property type="entry name" value="RADICAL_SAM"/>
    <property type="match status" value="1"/>
</dbReference>
<dbReference type="InterPro" id="IPR058240">
    <property type="entry name" value="rSAM_sf"/>
</dbReference>
<keyword evidence="6" id="KW-1185">Reference proteome</keyword>
<proteinExistence type="inferred from homology"/>
<dbReference type="GO" id="GO:0046872">
    <property type="term" value="F:metal ion binding"/>
    <property type="evidence" value="ECO:0007669"/>
    <property type="project" value="UniProtKB-UniRule"/>
</dbReference>
<dbReference type="SUPFAM" id="SSF102114">
    <property type="entry name" value="Radical SAM enzymes"/>
    <property type="match status" value="1"/>
</dbReference>
<dbReference type="GO" id="GO:0051539">
    <property type="term" value="F:4 iron, 4 sulfur cluster binding"/>
    <property type="evidence" value="ECO:0007669"/>
    <property type="project" value="UniProtKB-UniRule"/>
</dbReference>
<dbReference type="Pfam" id="PF04055">
    <property type="entry name" value="Radical_SAM"/>
    <property type="match status" value="1"/>
</dbReference>
<keyword evidence="3" id="KW-0408">Iron</keyword>